<dbReference type="Proteomes" id="UP000267464">
    <property type="component" value="Unassembled WGS sequence"/>
</dbReference>
<gene>
    <name evidence="2" type="ORF">DZC73_27210</name>
</gene>
<feature type="domain" description="Glycosyltransferase subfamily 4-like N-terminal" evidence="1">
    <location>
        <begin position="35"/>
        <end position="189"/>
    </location>
</feature>
<evidence type="ECO:0000313" key="3">
    <source>
        <dbReference type="Proteomes" id="UP000267464"/>
    </source>
</evidence>
<name>A0A3N7JJS9_9BURK</name>
<accession>A0A3N7JJS9</accession>
<dbReference type="Pfam" id="PF13439">
    <property type="entry name" value="Glyco_transf_4"/>
    <property type="match status" value="1"/>
</dbReference>
<dbReference type="Gene3D" id="3.40.50.2000">
    <property type="entry name" value="Glycogen Phosphorylase B"/>
    <property type="match status" value="2"/>
</dbReference>
<reference evidence="2 3" key="2">
    <citation type="submission" date="2018-12" db="EMBL/GenBank/DDBJ databases">
        <title>Rhizobacter gummiphilus sp. nov., a rubber-degrading bacterium isolated from the soil of a botanical garden in Japan.</title>
        <authorList>
            <person name="Shunsuke S.S."/>
        </authorList>
    </citation>
    <scope>NUCLEOTIDE SEQUENCE [LARGE SCALE GENOMIC DNA]</scope>
    <source>
        <strain evidence="2 3">S-16</strain>
    </source>
</reference>
<dbReference type="EMBL" id="QUSW01000010">
    <property type="protein sequence ID" value="RQP21599.1"/>
    <property type="molecule type" value="Genomic_DNA"/>
</dbReference>
<protein>
    <recommendedName>
        <fullName evidence="1">Glycosyltransferase subfamily 4-like N-terminal domain-containing protein</fullName>
    </recommendedName>
</protein>
<evidence type="ECO:0000259" key="1">
    <source>
        <dbReference type="Pfam" id="PF13439"/>
    </source>
</evidence>
<proteinExistence type="predicted"/>
<dbReference type="GO" id="GO:0016757">
    <property type="term" value="F:glycosyltransferase activity"/>
    <property type="evidence" value="ECO:0007669"/>
    <property type="project" value="UniProtKB-ARBA"/>
</dbReference>
<keyword evidence="3" id="KW-1185">Reference proteome</keyword>
<sequence>MQADLPSQAPLLVRALSSRIAIVDPGSFILPYDFRLVRSLSRQGQAVDFYGSRTRYNGEFLEAMKALPGVQVFAAGISRTVAPRWRGALAYLGLLFQLLMKSRRYDSIHLQFSGFWPAEWLVFGLLQGRFVYTVHNAVPHGFTGAQHAPTLRLARLARSLVFVSEATRDDFMRRYGEGFRAKSEVRPHGLLPVTPDSPVVPYAASRRFEALVFWSRVQPYKGVELFEELARSPAIQARGLALEVFGAWDDSLLPLARELQFLGVKVMDGYLPDAELLALLDREVVFVLPYRAASQSGAMYALLNHGRVFICSDVGDLGAFMRRYGLEGLLLQDRSAESVERCLQYLEANRDTVTAAFARAQADNA</sequence>
<organism evidence="2 3">
    <name type="scientific">Piscinibacter terrae</name>
    <dbReference type="NCBI Taxonomy" id="2496871"/>
    <lineage>
        <taxon>Bacteria</taxon>
        <taxon>Pseudomonadati</taxon>
        <taxon>Pseudomonadota</taxon>
        <taxon>Betaproteobacteria</taxon>
        <taxon>Burkholderiales</taxon>
        <taxon>Sphaerotilaceae</taxon>
        <taxon>Piscinibacter</taxon>
    </lineage>
</organism>
<reference evidence="2 3" key="1">
    <citation type="submission" date="2018-08" db="EMBL/GenBank/DDBJ databases">
        <authorList>
            <person name="Khan S.A."/>
            <person name="Jeon C.O."/>
            <person name="Chun B.H."/>
            <person name="Jeong S.E."/>
        </authorList>
    </citation>
    <scope>NUCLEOTIDE SEQUENCE [LARGE SCALE GENOMIC DNA]</scope>
    <source>
        <strain evidence="2 3">S-16</strain>
    </source>
</reference>
<evidence type="ECO:0000313" key="2">
    <source>
        <dbReference type="EMBL" id="RQP21599.1"/>
    </source>
</evidence>
<dbReference type="SUPFAM" id="SSF53756">
    <property type="entry name" value="UDP-Glycosyltransferase/glycogen phosphorylase"/>
    <property type="match status" value="1"/>
</dbReference>
<dbReference type="InterPro" id="IPR028098">
    <property type="entry name" value="Glyco_trans_4-like_N"/>
</dbReference>
<dbReference type="AlphaFoldDB" id="A0A3N7JJS9"/>
<comment type="caution">
    <text evidence="2">The sequence shown here is derived from an EMBL/GenBank/DDBJ whole genome shotgun (WGS) entry which is preliminary data.</text>
</comment>